<dbReference type="GO" id="GO:0019679">
    <property type="term" value="P:propionate metabolic process, methylcitrate cycle"/>
    <property type="evidence" value="ECO:0007669"/>
    <property type="project" value="InterPro"/>
</dbReference>
<dbReference type="Pfam" id="PF19305">
    <property type="entry name" value="MmgE_PrpD_C"/>
    <property type="match status" value="1"/>
</dbReference>
<dbReference type="InterPro" id="IPR036148">
    <property type="entry name" value="MmgE/PrpD_sf"/>
</dbReference>
<reference evidence="6 7" key="1">
    <citation type="submission" date="2018-08" db="EMBL/GenBank/DDBJ databases">
        <title>Genomic Encyclopedia of Type Strains, Phase III (KMG-III): the genomes of soil and plant-associated and newly described type strains.</title>
        <authorList>
            <person name="Whitman W."/>
        </authorList>
    </citation>
    <scope>NUCLEOTIDE SEQUENCE [LARGE SCALE GENOMIC DNA]</scope>
    <source>
        <strain evidence="6 7">CGMCC 1.10966</strain>
    </source>
</reference>
<dbReference type="Pfam" id="PF03972">
    <property type="entry name" value="MmgE_PrpD_N"/>
    <property type="match status" value="1"/>
</dbReference>
<dbReference type="InterPro" id="IPR045336">
    <property type="entry name" value="MmgE_PrpD_N"/>
</dbReference>
<keyword evidence="7" id="KW-1185">Reference proteome</keyword>
<evidence type="ECO:0000259" key="5">
    <source>
        <dbReference type="Pfam" id="PF19305"/>
    </source>
</evidence>
<dbReference type="GO" id="GO:0051537">
    <property type="term" value="F:2 iron, 2 sulfur cluster binding"/>
    <property type="evidence" value="ECO:0007669"/>
    <property type="project" value="InterPro"/>
</dbReference>
<dbReference type="InterPro" id="IPR042188">
    <property type="entry name" value="MmgE/PrpD_sf_2"/>
</dbReference>
<evidence type="ECO:0000256" key="1">
    <source>
        <dbReference type="ARBA" id="ARBA00006174"/>
    </source>
</evidence>
<dbReference type="InterPro" id="IPR045337">
    <property type="entry name" value="MmgE_PrpD_C"/>
</dbReference>
<feature type="domain" description="MmgE/PrpD C-terminal" evidence="5">
    <location>
        <begin position="289"/>
        <end position="462"/>
    </location>
</feature>
<dbReference type="Gene3D" id="1.10.4100.10">
    <property type="entry name" value="2-methylcitrate dehydratase PrpD"/>
    <property type="match status" value="1"/>
</dbReference>
<dbReference type="Gene3D" id="3.30.1330.120">
    <property type="entry name" value="2-methylcitrate dehydratase PrpD"/>
    <property type="match status" value="1"/>
</dbReference>
<evidence type="ECO:0000256" key="3">
    <source>
        <dbReference type="ARBA" id="ARBA00023239"/>
    </source>
</evidence>
<keyword evidence="3" id="KW-0456">Lyase</keyword>
<dbReference type="PANTHER" id="PTHR16943">
    <property type="entry name" value="2-METHYLCITRATE DEHYDRATASE-RELATED"/>
    <property type="match status" value="1"/>
</dbReference>
<dbReference type="PANTHER" id="PTHR16943:SF8">
    <property type="entry name" value="2-METHYLCITRATE DEHYDRATASE"/>
    <property type="match status" value="1"/>
</dbReference>
<organism evidence="6 7">
    <name type="scientific">Paenibacillus taihuensis</name>
    <dbReference type="NCBI Taxonomy" id="1156355"/>
    <lineage>
        <taxon>Bacteria</taxon>
        <taxon>Bacillati</taxon>
        <taxon>Bacillota</taxon>
        <taxon>Bacilli</taxon>
        <taxon>Bacillales</taxon>
        <taxon>Paenibacillaceae</taxon>
        <taxon>Paenibacillus</taxon>
    </lineage>
</organism>
<keyword evidence="2" id="KW-0816">Tricarboxylic acid cycle</keyword>
<dbReference type="RefSeq" id="WP_281272538.1">
    <property type="nucleotide sequence ID" value="NZ_QTTN01000075.1"/>
</dbReference>
<comment type="caution">
    <text evidence="6">The sequence shown here is derived from an EMBL/GenBank/DDBJ whole genome shotgun (WGS) entry which is preliminary data.</text>
</comment>
<dbReference type="InterPro" id="IPR042183">
    <property type="entry name" value="MmgE/PrpD_sf_1"/>
</dbReference>
<comment type="similarity">
    <text evidence="1">Belongs to the PrpD family.</text>
</comment>
<dbReference type="AlphaFoldDB" id="A0A3D9PXS0"/>
<dbReference type="EMBL" id="QTTN01000075">
    <property type="protein sequence ID" value="REE55319.1"/>
    <property type="molecule type" value="Genomic_DNA"/>
</dbReference>
<dbReference type="GO" id="GO:0047547">
    <property type="term" value="F:2-methylcitrate dehydratase activity"/>
    <property type="evidence" value="ECO:0007669"/>
    <property type="project" value="InterPro"/>
</dbReference>
<sequence>MGNGHSGDNIRPEPDQVLVDMADYVTNADIDSDLAYETARYCLMDTLGCGILALKYPACTKLLGPLVPGAEMAGGVPVPGTSYRLDPVTAAFNIGCMIRWLDYNDTWLAAEWGHPSDNLGAILAAADYTSRLRLAAGQPALRMRDVLTAMIKAHELQGVMALENSFNRVGLDHVVLVKVASTAVATSLLGGTKTDIINALSHAWLDGQALRTYRHAPNTGSRKSWAAGDATSRALRLALIVLRGEMGYPSALSAKGWGFYDVSFKSQPFNLGRTYGAYVMENVLFKISFPAEFHAQTAVESAIQLHPAVLGRLSDIASIRIRTHESAIRIIDKKGPLHNPADRDHCLQYMTAIGLLHGSLTADHYEDEAAADPRIDRLRSLMEVTEHVPYSVDYLDPEKRSIASSVQVFFKDGSATAEVATEYPIGHKRRRSEGIPLLIEKFEANLATRYAVEQAQRIAEVCSDRKQLEAMAVPDFMELLVVRG</sequence>
<evidence type="ECO:0000313" key="7">
    <source>
        <dbReference type="Proteomes" id="UP000256304"/>
    </source>
</evidence>
<name>A0A3D9PXS0_9BACL</name>
<dbReference type="SUPFAM" id="SSF103378">
    <property type="entry name" value="2-methylcitrate dehydratase PrpD"/>
    <property type="match status" value="1"/>
</dbReference>
<feature type="domain" description="MmgE/PrpD N-terminal" evidence="4">
    <location>
        <begin position="20"/>
        <end position="270"/>
    </location>
</feature>
<evidence type="ECO:0000256" key="2">
    <source>
        <dbReference type="ARBA" id="ARBA00022532"/>
    </source>
</evidence>
<dbReference type="InterPro" id="IPR005656">
    <property type="entry name" value="MmgE_PrpD"/>
</dbReference>
<gene>
    <name evidence="6" type="ORF">A8990_1751</name>
</gene>
<dbReference type="NCBIfam" id="NF006943">
    <property type="entry name" value="PRK09425.1"/>
    <property type="match status" value="1"/>
</dbReference>
<accession>A0A3D9PXS0</accession>
<dbReference type="NCBIfam" id="TIGR02330">
    <property type="entry name" value="prpD"/>
    <property type="match status" value="1"/>
</dbReference>
<proteinExistence type="inferred from homology"/>
<dbReference type="Proteomes" id="UP000256304">
    <property type="component" value="Unassembled WGS sequence"/>
</dbReference>
<dbReference type="GO" id="GO:0006099">
    <property type="term" value="P:tricarboxylic acid cycle"/>
    <property type="evidence" value="ECO:0007669"/>
    <property type="project" value="UniProtKB-KW"/>
</dbReference>
<protein>
    <submittedName>
        <fullName evidence="6">2-methylcitrate dehydratase</fullName>
    </submittedName>
</protein>
<dbReference type="InterPro" id="IPR012705">
    <property type="entry name" value="2Me_IsoCit_deHydtase_PrpD"/>
</dbReference>
<evidence type="ECO:0000313" key="6">
    <source>
        <dbReference type="EMBL" id="REE55319.1"/>
    </source>
</evidence>
<evidence type="ECO:0000259" key="4">
    <source>
        <dbReference type="Pfam" id="PF03972"/>
    </source>
</evidence>